<sequence length="266" mass="28746">MVNWKSIENQQRLVATLLAANPGLKLDYPWMAAIFGQGATYDTIEYQFRKYRRQAEELKREAARQGVSLSEIPRGRASAPVSTSTTPRTPRTGGRGGVIKPSSSTGKGKGLGLASTPTKRRSKKDTSGSLIEAIYVDDDDDDDDDDCCGEEDSSGVKIKSEDTSGSVLSSIEPSVFGLADRIKTDRQSEDRDFKVHSDNCSTAASRVTSRTVSEQIRALQRDVDGDEEVAATPVFDRTTREGAPTRSLSLSHGVAGYETDTTDGVA</sequence>
<accession>A0ABR4KL66</accession>
<feature type="region of interest" description="Disordered" evidence="1">
    <location>
        <begin position="63"/>
        <end position="165"/>
    </location>
</feature>
<reference evidence="2 3" key="1">
    <citation type="submission" date="2024-07" db="EMBL/GenBank/DDBJ databases">
        <title>Section-level genome sequencing and comparative genomics of Aspergillus sections Usti and Cavernicolus.</title>
        <authorList>
            <consortium name="Lawrence Berkeley National Laboratory"/>
            <person name="Nybo J.L."/>
            <person name="Vesth T.C."/>
            <person name="Theobald S."/>
            <person name="Frisvad J.C."/>
            <person name="Larsen T.O."/>
            <person name="Kjaerboelling I."/>
            <person name="Rothschild-Mancinelli K."/>
            <person name="Lyhne E.K."/>
            <person name="Kogle M.E."/>
            <person name="Barry K."/>
            <person name="Clum A."/>
            <person name="Na H."/>
            <person name="Ledsgaard L."/>
            <person name="Lin J."/>
            <person name="Lipzen A."/>
            <person name="Kuo A."/>
            <person name="Riley R."/>
            <person name="Mondo S."/>
            <person name="LaButti K."/>
            <person name="Haridas S."/>
            <person name="Pangalinan J."/>
            <person name="Salamov A.A."/>
            <person name="Simmons B.A."/>
            <person name="Magnuson J.K."/>
            <person name="Chen J."/>
            <person name="Drula E."/>
            <person name="Henrissat B."/>
            <person name="Wiebenga A."/>
            <person name="Lubbers R.J."/>
            <person name="Gomes A.C."/>
            <person name="Macurrencykelacurrency M.R."/>
            <person name="Stajich J."/>
            <person name="Grigoriev I.V."/>
            <person name="Mortensen U.H."/>
            <person name="De vries R.P."/>
            <person name="Baker S.E."/>
            <person name="Andersen M.R."/>
        </authorList>
    </citation>
    <scope>NUCLEOTIDE SEQUENCE [LARGE SCALE GENOMIC DNA]</scope>
    <source>
        <strain evidence="2 3">CBS 756.74</strain>
    </source>
</reference>
<feature type="compositionally biased region" description="Low complexity" evidence="1">
    <location>
        <begin position="76"/>
        <end position="92"/>
    </location>
</feature>
<gene>
    <name evidence="2" type="ORF">BJX68DRAFT_265260</name>
</gene>
<organism evidence="2 3">
    <name type="scientific">Aspergillus pseudodeflectus</name>
    <dbReference type="NCBI Taxonomy" id="176178"/>
    <lineage>
        <taxon>Eukaryota</taxon>
        <taxon>Fungi</taxon>
        <taxon>Dikarya</taxon>
        <taxon>Ascomycota</taxon>
        <taxon>Pezizomycotina</taxon>
        <taxon>Eurotiomycetes</taxon>
        <taxon>Eurotiomycetidae</taxon>
        <taxon>Eurotiales</taxon>
        <taxon>Aspergillaceae</taxon>
        <taxon>Aspergillus</taxon>
        <taxon>Aspergillus subgen. Nidulantes</taxon>
    </lineage>
</organism>
<comment type="caution">
    <text evidence="2">The sequence shown here is derived from an EMBL/GenBank/DDBJ whole genome shotgun (WGS) entry which is preliminary data.</text>
</comment>
<evidence type="ECO:0000313" key="3">
    <source>
        <dbReference type="Proteomes" id="UP001610444"/>
    </source>
</evidence>
<feature type="region of interest" description="Disordered" evidence="1">
    <location>
        <begin position="222"/>
        <end position="266"/>
    </location>
</feature>
<name>A0ABR4KL66_9EURO</name>
<protein>
    <submittedName>
        <fullName evidence="2">Uncharacterized protein</fullName>
    </submittedName>
</protein>
<feature type="compositionally biased region" description="Acidic residues" evidence="1">
    <location>
        <begin position="135"/>
        <end position="153"/>
    </location>
</feature>
<evidence type="ECO:0000313" key="2">
    <source>
        <dbReference type="EMBL" id="KAL2853021.1"/>
    </source>
</evidence>
<dbReference type="Proteomes" id="UP001610444">
    <property type="component" value="Unassembled WGS sequence"/>
</dbReference>
<keyword evidence="3" id="KW-1185">Reference proteome</keyword>
<dbReference type="EMBL" id="JBFXLR010000014">
    <property type="protein sequence ID" value="KAL2853021.1"/>
    <property type="molecule type" value="Genomic_DNA"/>
</dbReference>
<proteinExistence type="predicted"/>
<feature type="compositionally biased region" description="Low complexity" evidence="1">
    <location>
        <begin position="102"/>
        <end position="116"/>
    </location>
</feature>
<evidence type="ECO:0000256" key="1">
    <source>
        <dbReference type="SAM" id="MobiDB-lite"/>
    </source>
</evidence>
<dbReference type="GeneID" id="98160367"/>
<dbReference type="RefSeq" id="XP_070900662.1">
    <property type="nucleotide sequence ID" value="XM_071045203.1"/>
</dbReference>